<dbReference type="PROSITE" id="PS50082">
    <property type="entry name" value="WD_REPEATS_2"/>
    <property type="match status" value="8"/>
</dbReference>
<dbReference type="SUPFAM" id="SSF101908">
    <property type="entry name" value="Putative isomerase YbhE"/>
    <property type="match status" value="1"/>
</dbReference>
<dbReference type="PRINTS" id="PR00320">
    <property type="entry name" value="GPROTEINBRPT"/>
</dbReference>
<dbReference type="PROSITE" id="PS00678">
    <property type="entry name" value="WD_REPEATS_1"/>
    <property type="match status" value="5"/>
</dbReference>
<proteinExistence type="predicted"/>
<dbReference type="SUPFAM" id="SSF51004">
    <property type="entry name" value="C-terminal (heme d1) domain of cytochrome cd1-nitrite reductase"/>
    <property type="match status" value="1"/>
</dbReference>
<keyword evidence="1 3" id="KW-0853">WD repeat</keyword>
<feature type="repeat" description="WD" evidence="3">
    <location>
        <begin position="1396"/>
        <end position="1437"/>
    </location>
</feature>
<dbReference type="PROSITE" id="PS50294">
    <property type="entry name" value="WD_REPEATS_REGION"/>
    <property type="match status" value="6"/>
</dbReference>
<reference evidence="5 6" key="1">
    <citation type="submission" date="2021-01" db="EMBL/GenBank/DDBJ databases">
        <title>Whole genome shotgun sequence of Microbispora siamensis NBRC 104113.</title>
        <authorList>
            <person name="Komaki H."/>
            <person name="Tamura T."/>
        </authorList>
    </citation>
    <scope>NUCLEOTIDE SEQUENCE [LARGE SCALE GENOMIC DNA]</scope>
    <source>
        <strain evidence="5 6">NBRC 104113</strain>
    </source>
</reference>
<feature type="repeat" description="WD" evidence="3">
    <location>
        <begin position="1067"/>
        <end position="1108"/>
    </location>
</feature>
<comment type="caution">
    <text evidence="5">The sequence shown here is derived from an EMBL/GenBank/DDBJ whole genome shotgun (WGS) entry which is preliminary data.</text>
</comment>
<dbReference type="Pfam" id="PF20703">
    <property type="entry name" value="nSTAND1"/>
    <property type="match status" value="1"/>
</dbReference>
<dbReference type="SUPFAM" id="SSF52129">
    <property type="entry name" value="Caspase-like"/>
    <property type="match status" value="1"/>
</dbReference>
<feature type="domain" description="Novel STAND NTPase 1" evidence="4">
    <location>
        <begin position="269"/>
        <end position="679"/>
    </location>
</feature>
<dbReference type="Pfam" id="PF00400">
    <property type="entry name" value="WD40"/>
    <property type="match status" value="7"/>
</dbReference>
<feature type="repeat" description="WD" evidence="3">
    <location>
        <begin position="1312"/>
        <end position="1352"/>
    </location>
</feature>
<accession>A0ABQ4GKM8</accession>
<dbReference type="InterPro" id="IPR050505">
    <property type="entry name" value="WDR55/POC1"/>
</dbReference>
<dbReference type="InterPro" id="IPR029030">
    <property type="entry name" value="Caspase-like_dom_sf"/>
</dbReference>
<feature type="repeat" description="WD" evidence="3">
    <location>
        <begin position="1109"/>
        <end position="1150"/>
    </location>
</feature>
<dbReference type="SUPFAM" id="SSF50998">
    <property type="entry name" value="Quinoprotein alcohol dehydrogenase-like"/>
    <property type="match status" value="1"/>
</dbReference>
<evidence type="ECO:0000256" key="1">
    <source>
        <dbReference type="ARBA" id="ARBA00022574"/>
    </source>
</evidence>
<dbReference type="SMART" id="SM00320">
    <property type="entry name" value="WD40"/>
    <property type="match status" value="14"/>
</dbReference>
<dbReference type="PANTHER" id="PTHR44019">
    <property type="entry name" value="WD REPEAT-CONTAINING PROTEIN 55"/>
    <property type="match status" value="1"/>
</dbReference>
<dbReference type="InterPro" id="IPR011047">
    <property type="entry name" value="Quinoprotein_ADH-like_sf"/>
</dbReference>
<feature type="repeat" description="WD" evidence="3">
    <location>
        <begin position="1151"/>
        <end position="1192"/>
    </location>
</feature>
<dbReference type="Gene3D" id="2.130.10.10">
    <property type="entry name" value="YVTN repeat-like/Quinoprotein amine dehydrogenase"/>
    <property type="match status" value="5"/>
</dbReference>
<feature type="repeat" description="WD" evidence="3">
    <location>
        <begin position="1361"/>
        <end position="1395"/>
    </location>
</feature>
<dbReference type="Proteomes" id="UP000660454">
    <property type="component" value="Unassembled WGS sequence"/>
</dbReference>
<dbReference type="SUPFAM" id="SSF52540">
    <property type="entry name" value="P-loop containing nucleoside triphosphate hydrolases"/>
    <property type="match status" value="1"/>
</dbReference>
<dbReference type="EMBL" id="BOOF01000013">
    <property type="protein sequence ID" value="GIH61991.1"/>
    <property type="molecule type" value="Genomic_DNA"/>
</dbReference>
<keyword evidence="6" id="KW-1185">Reference proteome</keyword>
<dbReference type="InterPro" id="IPR020472">
    <property type="entry name" value="WD40_PAC1"/>
</dbReference>
<dbReference type="Gene3D" id="3.40.50.1460">
    <property type="match status" value="1"/>
</dbReference>
<dbReference type="InterPro" id="IPR015943">
    <property type="entry name" value="WD40/YVTN_repeat-like_dom_sf"/>
</dbReference>
<dbReference type="RefSeq" id="WP_204048750.1">
    <property type="nucleotide sequence ID" value="NZ_BOOF01000013.1"/>
</dbReference>
<gene>
    <name evidence="5" type="ORF">Msi02_28080</name>
</gene>
<dbReference type="InterPro" id="IPR001680">
    <property type="entry name" value="WD40_rpt"/>
</dbReference>
<protein>
    <recommendedName>
        <fullName evidence="4">Novel STAND NTPase 1 domain-containing protein</fullName>
    </recommendedName>
</protein>
<keyword evidence="2" id="KW-0677">Repeat</keyword>
<dbReference type="InterPro" id="IPR011048">
    <property type="entry name" value="Haem_d1_sf"/>
</dbReference>
<dbReference type="InterPro" id="IPR027417">
    <property type="entry name" value="P-loop_NTPase"/>
</dbReference>
<evidence type="ECO:0000259" key="4">
    <source>
        <dbReference type="Pfam" id="PF20703"/>
    </source>
</evidence>
<sequence length="1508" mass="160664">MTSGESPRLLLSSPGTRVLLVGSGAYAPDSLLPAVGAVSDSVADLGRCLVERSGLDPAALTIVVDPAGPVEFGNALVEAAAQATSALVVYYLGHGLLDADNELHLATYATVDLTKGIAEHQALPYSTLRKALMQCAAQVIVVVMDCCFSGRATAPATGDAGRRLRDATPRGTFLLAATTRDALAWAPAGKRHTAFTGALIDLLTVGDPTAPEALTLDDVYRYLARTLRERGFPTPSRQATDHGDWQPIALNPARATASTADREAAGFSPYRGLAAYEPEDAEYFFGRAELTNVLVDRVAAQVTARGPLVVTGPSGSGKSSVLRAGLILALRRSSRTEVILMTPGADPVGTLVARFARLTDANPADLRERVEREPAALDGVVREAMGDRQAVILVDQFEEMFTACPDERQQRIFVRALHALCRRPAGPVDTLAEEPAGEAPAAVVVIGVRADFFGHCAAHPELVPALEHAVVVSPMTPRQLRQAMEVPARRAGLVFEPGLIELLLDDIGTGSSEHAAPAGAAVLPLLSHALRVTWERREGRTLTMAGYRAAGRIYGALARTADAALDQLDPPERQVARRMFTRLVRVGEGQDDTRRTLPSADLLPPARSPRYATARRVLDHFVRARLLTVDADAVQIAHEALIRSWPQLRRWIEADRATLLIHQQLSEDAAEWRRHDRDPAYLYRSTRLAAARQASQVWRDDPGRYPPLPDVAWRFLEASRSAEDRRTRRGRRTMVALAALLSLTLVGAGTAGVLAVRAAKESADSLSRQLAAQSESVGDSDITLSRQLSTAAWHISHTQEARLSMLKALLSPQRAMLTEDYSSVANTTVGQVTAMRFLPGGSRLVTQMYERIKVWDAVTGRENRLPGVDHASAILYDSEGFRLVAQGEDRATRLLDGKTGRAISTLDGLTAPNAVVVSSDSSRFASKEDNTIRVWEGKTGKALATVKGKSLREFRLNPDGSRVATSDGDSASRLWDAASGKGIATLGRFEDPFMFSPDGSRLATVGLGGVALLRDGRTGKLVATLGSSGGGETPLGFTFDSSRLITAGSDNSVRLRDGKTGKAVAVLNGHNGPVNWITSSPDSSRLATAGSDNTIRLWDGKTGRAVAVLTGHNGPVNVVAFSPSGFRLASGSSDNTVRVWDVGTASAIAVLRGHIGPVTRVEFSPDGSLLATSGDDWTGRLWNVALGEATTLGQRGSVTAVAFTSDGSRLAALSDRIWMWDLARGSVIGSMGDSEADAIAFNESRSRLVIVGRQGEARLWDVSASKEIGTLDLGQSVRRAAINNGSRLAFVPRAGDHAVHLWDVARSREIAALGHEYGVDALAFSPDGSRLATADGYDIRLWDANTGKAITSFSGDEAHYVNAVAFSPDGSLLVTAGDDTTVRVWDVATGEVVAVLTGHTGPVKAVAFSDDGAHLATAGDDTTVRVWDVASREVVAVFTGHTGPVKAVAFSPDGSRLATAGEDTTIRVWNIDLPPDPFSAVCALTDTPMSEADWARYLGDTPYRKVCP</sequence>
<organism evidence="5 6">
    <name type="scientific">Microbispora siamensis</name>
    <dbReference type="NCBI Taxonomy" id="564413"/>
    <lineage>
        <taxon>Bacteria</taxon>
        <taxon>Bacillati</taxon>
        <taxon>Actinomycetota</taxon>
        <taxon>Actinomycetes</taxon>
        <taxon>Streptosporangiales</taxon>
        <taxon>Streptosporangiaceae</taxon>
        <taxon>Microbispora</taxon>
    </lineage>
</organism>
<evidence type="ECO:0000313" key="6">
    <source>
        <dbReference type="Proteomes" id="UP000660454"/>
    </source>
</evidence>
<evidence type="ECO:0000256" key="2">
    <source>
        <dbReference type="ARBA" id="ARBA00022737"/>
    </source>
</evidence>
<feature type="repeat" description="WD" evidence="3">
    <location>
        <begin position="956"/>
        <end position="985"/>
    </location>
</feature>
<evidence type="ECO:0000256" key="3">
    <source>
        <dbReference type="PROSITE-ProRule" id="PRU00221"/>
    </source>
</evidence>
<dbReference type="PANTHER" id="PTHR44019:SF8">
    <property type="entry name" value="POC1 CENTRIOLAR PROTEIN HOMOLOG"/>
    <property type="match status" value="1"/>
</dbReference>
<name>A0ABQ4GKM8_9ACTN</name>
<feature type="repeat" description="WD" evidence="3">
    <location>
        <begin position="1438"/>
        <end position="1472"/>
    </location>
</feature>
<dbReference type="NCBIfam" id="NF047832">
    <property type="entry name" value="caspase_w_EACC1"/>
    <property type="match status" value="1"/>
</dbReference>
<dbReference type="InterPro" id="IPR019775">
    <property type="entry name" value="WD40_repeat_CS"/>
</dbReference>
<dbReference type="InterPro" id="IPR049052">
    <property type="entry name" value="nSTAND1"/>
</dbReference>
<evidence type="ECO:0000313" key="5">
    <source>
        <dbReference type="EMBL" id="GIH61991.1"/>
    </source>
</evidence>
<dbReference type="CDD" id="cd00200">
    <property type="entry name" value="WD40"/>
    <property type="match status" value="2"/>
</dbReference>